<evidence type="ECO:0000256" key="3">
    <source>
        <dbReference type="ARBA" id="ARBA00022475"/>
    </source>
</evidence>
<comment type="cofactor">
    <cofactor evidence="18">
        <name>Mg(2+)</name>
        <dbReference type="ChEBI" id="CHEBI:18420"/>
    </cofactor>
    <text evidence="18">Mn(2+), Zn(2+), Cd(2+) and Co(2+) support activity to lesser extents.</text>
</comment>
<dbReference type="InterPro" id="IPR000326">
    <property type="entry name" value="PAP2/HPO"/>
</dbReference>
<feature type="binding site" evidence="17">
    <location>
        <position position="24"/>
    </location>
    <ligand>
        <name>ATP</name>
        <dbReference type="ChEBI" id="CHEBI:30616"/>
    </ligand>
</feature>
<dbReference type="STRING" id="1123404.SAMN02745784_00170"/>
<comment type="similarity">
    <text evidence="2">Belongs to the bacterial diacylglycerol kinase family.</text>
</comment>
<keyword evidence="8 21" id="KW-0418">Kinase</keyword>
<evidence type="ECO:0000256" key="6">
    <source>
        <dbReference type="ARBA" id="ARBA00022692"/>
    </source>
</evidence>
<evidence type="ECO:0000256" key="1">
    <source>
        <dbReference type="ARBA" id="ARBA00004651"/>
    </source>
</evidence>
<dbReference type="GO" id="GO:0046872">
    <property type="term" value="F:metal ion binding"/>
    <property type="evidence" value="ECO:0007669"/>
    <property type="project" value="UniProtKB-KW"/>
</dbReference>
<dbReference type="InterPro" id="IPR000829">
    <property type="entry name" value="DAGK"/>
</dbReference>
<evidence type="ECO:0000256" key="16">
    <source>
        <dbReference type="PIRSR" id="PIRSR600829-2"/>
    </source>
</evidence>
<keyword evidence="9 17" id="KW-0067">ATP-binding</keyword>
<feature type="transmembrane region" description="Helical" evidence="19">
    <location>
        <begin position="170"/>
        <end position="195"/>
    </location>
</feature>
<evidence type="ECO:0000259" key="20">
    <source>
        <dbReference type="Pfam" id="PF01569"/>
    </source>
</evidence>
<evidence type="ECO:0000256" key="14">
    <source>
        <dbReference type="ARBA" id="ARBA00023264"/>
    </source>
</evidence>
<keyword evidence="18" id="KW-0460">Magnesium</keyword>
<feature type="binding site" evidence="18">
    <location>
        <position position="24"/>
    </location>
    <ligand>
        <name>a divalent metal cation</name>
        <dbReference type="ChEBI" id="CHEBI:60240"/>
    </ligand>
</feature>
<keyword evidence="12 19" id="KW-0472">Membrane</keyword>
<keyword evidence="4" id="KW-0444">Lipid biosynthesis</keyword>
<dbReference type="Proteomes" id="UP000184114">
    <property type="component" value="Unassembled WGS sequence"/>
</dbReference>
<sequence length="234" mass="25503">MRKKTLIDSFNYAVSGIIIALKTEKNMRIHYLIAIGVIILSLFFDFSRTEFLLLLFSISLVVVAEMVNTALERVIDLITQDYHPLARLVKDVAAGAVLIAAINSVVVGYLLFFDRLNSSTDILFSKIRGSPIHLTFVALLVVILLTIGLKAKFYKGRGTHFQGGTVSGHAAISFCIATIIAFLAHNMLVTTLVYSLAILVGESRIEGKIHTLTEVLLGAIVGTIVGILVFQIIG</sequence>
<dbReference type="GeneID" id="90994864"/>
<proteinExistence type="inferred from homology"/>
<dbReference type="CDD" id="cd14266">
    <property type="entry name" value="UDPK_IM_PAP2_like"/>
    <property type="match status" value="1"/>
</dbReference>
<dbReference type="GO" id="GO:0008654">
    <property type="term" value="P:phospholipid biosynthetic process"/>
    <property type="evidence" value="ECO:0007669"/>
    <property type="project" value="UniProtKB-KW"/>
</dbReference>
<evidence type="ECO:0000256" key="10">
    <source>
        <dbReference type="ARBA" id="ARBA00022989"/>
    </source>
</evidence>
<evidence type="ECO:0000256" key="4">
    <source>
        <dbReference type="ARBA" id="ARBA00022516"/>
    </source>
</evidence>
<keyword evidence="5" id="KW-0808">Transferase</keyword>
<evidence type="ECO:0000256" key="2">
    <source>
        <dbReference type="ARBA" id="ARBA00005967"/>
    </source>
</evidence>
<evidence type="ECO:0000256" key="8">
    <source>
        <dbReference type="ARBA" id="ARBA00022777"/>
    </source>
</evidence>
<keyword evidence="13" id="KW-0594">Phospholipid biosynthesis</keyword>
<evidence type="ECO:0000256" key="15">
    <source>
        <dbReference type="PIRSR" id="PIRSR600829-1"/>
    </source>
</evidence>
<evidence type="ECO:0000256" key="12">
    <source>
        <dbReference type="ARBA" id="ARBA00023136"/>
    </source>
</evidence>
<evidence type="ECO:0000256" key="19">
    <source>
        <dbReference type="SAM" id="Phobius"/>
    </source>
</evidence>
<dbReference type="Pfam" id="PF01569">
    <property type="entry name" value="PAP2"/>
    <property type="match status" value="1"/>
</dbReference>
<keyword evidence="18" id="KW-0479">Metal-binding</keyword>
<keyword evidence="7 17" id="KW-0547">Nucleotide-binding</keyword>
<evidence type="ECO:0000256" key="13">
    <source>
        <dbReference type="ARBA" id="ARBA00023209"/>
    </source>
</evidence>
<feature type="binding site" evidence="17">
    <location>
        <begin position="90"/>
        <end position="91"/>
    </location>
    <ligand>
        <name>ATP</name>
        <dbReference type="ChEBI" id="CHEBI:30616"/>
    </ligand>
</feature>
<feature type="transmembrane region" description="Helical" evidence="19">
    <location>
        <begin position="132"/>
        <end position="149"/>
    </location>
</feature>
<evidence type="ECO:0000256" key="5">
    <source>
        <dbReference type="ARBA" id="ARBA00022679"/>
    </source>
</evidence>
<organism evidence="21 22">
    <name type="scientific">Tissierella praeacuta DSM 18095</name>
    <dbReference type="NCBI Taxonomy" id="1123404"/>
    <lineage>
        <taxon>Bacteria</taxon>
        <taxon>Bacillati</taxon>
        <taxon>Bacillota</taxon>
        <taxon>Tissierellia</taxon>
        <taxon>Tissierellales</taxon>
        <taxon>Tissierellaceae</taxon>
        <taxon>Tissierella</taxon>
    </lineage>
</organism>
<feature type="domain" description="Phosphatidic acid phosphatase type 2/haloperoxidase" evidence="20">
    <location>
        <begin position="162"/>
        <end position="232"/>
    </location>
</feature>
<dbReference type="PANTHER" id="PTHR34299:SF1">
    <property type="entry name" value="DIACYLGLYCEROL KINASE"/>
    <property type="match status" value="1"/>
</dbReference>
<keyword evidence="6 19" id="KW-0812">Transmembrane</keyword>
<dbReference type="GO" id="GO:0016301">
    <property type="term" value="F:kinase activity"/>
    <property type="evidence" value="ECO:0007669"/>
    <property type="project" value="UniProtKB-KW"/>
</dbReference>
<dbReference type="PANTHER" id="PTHR34299">
    <property type="entry name" value="DIACYLGLYCEROL KINASE"/>
    <property type="match status" value="1"/>
</dbReference>
<dbReference type="InterPro" id="IPR036945">
    <property type="entry name" value="DAGK_sf"/>
</dbReference>
<dbReference type="RefSeq" id="WP_072971809.1">
    <property type="nucleotide sequence ID" value="NZ_FQTY01000001.1"/>
</dbReference>
<feature type="binding site" evidence="17">
    <location>
        <position position="12"/>
    </location>
    <ligand>
        <name>ATP</name>
        <dbReference type="ChEBI" id="CHEBI:30616"/>
    </ligand>
</feature>
<feature type="active site" description="Proton acceptor" evidence="15">
    <location>
        <position position="65"/>
    </location>
</feature>
<dbReference type="Pfam" id="PF01219">
    <property type="entry name" value="DAGK_prokar"/>
    <property type="match status" value="1"/>
</dbReference>
<keyword evidence="22" id="KW-1185">Reference proteome</keyword>
<feature type="transmembrane region" description="Helical" evidence="19">
    <location>
        <begin position="215"/>
        <end position="233"/>
    </location>
</feature>
<name>A0A1M4S912_9FIRM</name>
<feature type="transmembrane region" description="Helical" evidence="19">
    <location>
        <begin position="92"/>
        <end position="112"/>
    </location>
</feature>
<accession>A0A1M4S912</accession>
<evidence type="ECO:0000256" key="18">
    <source>
        <dbReference type="PIRSR" id="PIRSR600829-4"/>
    </source>
</evidence>
<feature type="binding site" evidence="18">
    <location>
        <position position="72"/>
    </location>
    <ligand>
        <name>a divalent metal cation</name>
        <dbReference type="ChEBI" id="CHEBI:60240"/>
    </ligand>
</feature>
<keyword evidence="10 19" id="KW-1133">Transmembrane helix</keyword>
<feature type="binding site" evidence="17">
    <location>
        <position position="72"/>
    </location>
    <ligand>
        <name>ATP</name>
        <dbReference type="ChEBI" id="CHEBI:30616"/>
    </ligand>
</feature>
<comment type="subcellular location">
    <subcellularLocation>
        <location evidence="1">Cell membrane</location>
        <topology evidence="1">Multi-pass membrane protein</topology>
    </subcellularLocation>
</comment>
<evidence type="ECO:0000313" key="22">
    <source>
        <dbReference type="Proteomes" id="UP000184114"/>
    </source>
</evidence>
<dbReference type="Gene3D" id="1.20.144.10">
    <property type="entry name" value="Phosphatidic acid phosphatase type 2/haloperoxidase"/>
    <property type="match status" value="1"/>
</dbReference>
<dbReference type="EMBL" id="FQTY01000001">
    <property type="protein sequence ID" value="SHE28655.1"/>
    <property type="molecule type" value="Genomic_DNA"/>
</dbReference>
<dbReference type="CDD" id="cd03383">
    <property type="entry name" value="PAP2_diacylglycerolkinase"/>
    <property type="match status" value="1"/>
</dbReference>
<evidence type="ECO:0000256" key="7">
    <source>
        <dbReference type="ARBA" id="ARBA00022741"/>
    </source>
</evidence>
<dbReference type="SUPFAM" id="SSF48317">
    <property type="entry name" value="Acid phosphatase/Vanadium-dependent haloperoxidase"/>
    <property type="match status" value="1"/>
</dbReference>
<evidence type="ECO:0000256" key="9">
    <source>
        <dbReference type="ARBA" id="ARBA00022840"/>
    </source>
</evidence>
<dbReference type="AlphaFoldDB" id="A0A1M4S912"/>
<dbReference type="InterPro" id="IPR036938">
    <property type="entry name" value="PAP2/HPO_sf"/>
</dbReference>
<keyword evidence="11" id="KW-0443">Lipid metabolism</keyword>
<feature type="binding site" evidence="16">
    <location>
        <position position="65"/>
    </location>
    <ligand>
        <name>substrate</name>
    </ligand>
</feature>
<evidence type="ECO:0000256" key="17">
    <source>
        <dbReference type="PIRSR" id="PIRSR600829-3"/>
    </source>
</evidence>
<protein>
    <submittedName>
        <fullName evidence="21">Diacylglycerol kinase (ATP)</fullName>
    </submittedName>
</protein>
<gene>
    <name evidence="21" type="ORF">SAMN02745784_00170</name>
</gene>
<feature type="transmembrane region" description="Helical" evidence="19">
    <location>
        <begin position="29"/>
        <end position="46"/>
    </location>
</feature>
<keyword evidence="3" id="KW-1003">Cell membrane</keyword>
<feature type="transmembrane region" description="Helical" evidence="19">
    <location>
        <begin position="52"/>
        <end position="71"/>
    </location>
</feature>
<evidence type="ECO:0000313" key="21">
    <source>
        <dbReference type="EMBL" id="SHE28655.1"/>
    </source>
</evidence>
<reference evidence="22" key="1">
    <citation type="submission" date="2016-11" db="EMBL/GenBank/DDBJ databases">
        <authorList>
            <person name="Varghese N."/>
            <person name="Submissions S."/>
        </authorList>
    </citation>
    <scope>NUCLEOTIDE SEQUENCE [LARGE SCALE GENOMIC DNA]</scope>
    <source>
        <strain evidence="22">DSM 18095</strain>
    </source>
</reference>
<dbReference type="GO" id="GO:0005886">
    <property type="term" value="C:plasma membrane"/>
    <property type="evidence" value="ECO:0007669"/>
    <property type="project" value="UniProtKB-SubCell"/>
</dbReference>
<dbReference type="GO" id="GO:0005524">
    <property type="term" value="F:ATP binding"/>
    <property type="evidence" value="ECO:0007669"/>
    <property type="project" value="UniProtKB-KW"/>
</dbReference>
<keyword evidence="14" id="KW-1208">Phospholipid metabolism</keyword>
<evidence type="ECO:0000256" key="11">
    <source>
        <dbReference type="ARBA" id="ARBA00023098"/>
    </source>
</evidence>
<dbReference type="Gene3D" id="1.10.287.3610">
    <property type="match status" value="1"/>
</dbReference>